<proteinExistence type="predicted"/>
<accession>A0A6J4UZB8</accession>
<dbReference type="EMBL" id="CADCWP010000058">
    <property type="protein sequence ID" value="CAA9563575.1"/>
    <property type="molecule type" value="Genomic_DNA"/>
</dbReference>
<evidence type="ECO:0000313" key="1">
    <source>
        <dbReference type="EMBL" id="CAA9563575.1"/>
    </source>
</evidence>
<feature type="non-terminal residue" evidence="1">
    <location>
        <position position="47"/>
    </location>
</feature>
<organism evidence="1">
    <name type="scientific">uncultured Truepera sp</name>
    <dbReference type="NCBI Taxonomy" id="543023"/>
    <lineage>
        <taxon>Bacteria</taxon>
        <taxon>Thermotogati</taxon>
        <taxon>Deinococcota</taxon>
        <taxon>Deinococci</taxon>
        <taxon>Trueperales</taxon>
        <taxon>Trueperaceae</taxon>
        <taxon>Truepera</taxon>
        <taxon>environmental samples</taxon>
    </lineage>
</organism>
<name>A0A6J4UZB8_9DEIN</name>
<reference evidence="1" key="1">
    <citation type="submission" date="2020-02" db="EMBL/GenBank/DDBJ databases">
        <authorList>
            <person name="Meier V. D."/>
        </authorList>
    </citation>
    <scope>NUCLEOTIDE SEQUENCE</scope>
    <source>
        <strain evidence="1">AVDCRST_MAG86</strain>
    </source>
</reference>
<sequence>MAQVEQMTFLNKEFNDLSASVIDREDMFADPPFQVDMVLSGNVILAK</sequence>
<protein>
    <submittedName>
        <fullName evidence="1">Uncharacterized protein</fullName>
    </submittedName>
</protein>
<gene>
    <name evidence="1" type="ORF">AVDCRST_MAG86-841</name>
</gene>
<dbReference type="AlphaFoldDB" id="A0A6J4UZB8"/>